<dbReference type="Proteomes" id="UP000014064">
    <property type="component" value="Unassembled WGS sequence"/>
</dbReference>
<dbReference type="InterPro" id="IPR035979">
    <property type="entry name" value="RBD_domain_sf"/>
</dbReference>
<dbReference type="EMBL" id="KE007234">
    <property type="protein sequence ID" value="EOR00558.1"/>
    <property type="molecule type" value="Genomic_DNA"/>
</dbReference>
<sequence>MSKLTYRLSNIPHTATINDVKRVIARSTNINQISADNHFITSFRSSKFPNYPNTATIKFLNPKPAENLRNSLKTINTLTLSTSQIKCLPLDKPSQEDVSLTHFEPATHPGQIVVLSGLPAKINSFDIQSYLKPYYLDNSPNSSDPITNIRIPSDKFSSTSKWLVRLNSVSEAHRLVRNLNQSSWVDSHYTINARIIY</sequence>
<protein>
    <recommendedName>
        <fullName evidence="3">RRM domain-containing protein</fullName>
    </recommendedName>
</protein>
<dbReference type="OMA" id="HYTINAR"/>
<proteinExistence type="predicted"/>
<accession>R9AEF9</accession>
<keyword evidence="2" id="KW-1185">Reference proteome</keyword>
<evidence type="ECO:0008006" key="3">
    <source>
        <dbReference type="Google" id="ProtNLM"/>
    </source>
</evidence>
<name>R9AEF9_WALI9</name>
<dbReference type="SUPFAM" id="SSF54928">
    <property type="entry name" value="RNA-binding domain, RBD"/>
    <property type="match status" value="1"/>
</dbReference>
<evidence type="ECO:0000313" key="2">
    <source>
        <dbReference type="Proteomes" id="UP000014064"/>
    </source>
</evidence>
<dbReference type="GeneID" id="20373708"/>
<reference evidence="2" key="1">
    <citation type="journal article" date="2013" name="BMC Genomics">
        <title>Genome and transcriptome sequencing of the halophilic fungus Wallemia ichthyophaga: haloadaptations present and absent.</title>
        <authorList>
            <person name="Zajc J."/>
            <person name="Liu Y."/>
            <person name="Dai W."/>
            <person name="Yang Z."/>
            <person name="Hu J."/>
            <person name="Gostincar C."/>
            <person name="Gunde-Cimerman N."/>
        </authorList>
    </citation>
    <scope>NUCLEOTIDE SEQUENCE [LARGE SCALE GENOMIC DNA]</scope>
    <source>
        <strain evidence="2">EXF-994 / CBS 113033</strain>
    </source>
</reference>
<dbReference type="AlphaFoldDB" id="R9AEF9"/>
<dbReference type="KEGG" id="wic:J056_000756"/>
<gene>
    <name evidence="1" type="ORF">J056_000756</name>
</gene>
<dbReference type="GO" id="GO:0003676">
    <property type="term" value="F:nucleic acid binding"/>
    <property type="evidence" value="ECO:0007669"/>
    <property type="project" value="InterPro"/>
</dbReference>
<organism evidence="1 2">
    <name type="scientific">Wallemia ichthyophaga (strain EXF-994 / CBS 113033)</name>
    <dbReference type="NCBI Taxonomy" id="1299270"/>
    <lineage>
        <taxon>Eukaryota</taxon>
        <taxon>Fungi</taxon>
        <taxon>Dikarya</taxon>
        <taxon>Basidiomycota</taxon>
        <taxon>Wallemiomycotina</taxon>
        <taxon>Wallemiomycetes</taxon>
        <taxon>Wallemiales</taxon>
        <taxon>Wallemiaceae</taxon>
        <taxon>Wallemia</taxon>
    </lineage>
</organism>
<dbReference type="HOGENOM" id="CLU_1385130_0_0_1"/>
<evidence type="ECO:0000313" key="1">
    <source>
        <dbReference type="EMBL" id="EOR00558.1"/>
    </source>
</evidence>
<dbReference type="RefSeq" id="XP_009268659.1">
    <property type="nucleotide sequence ID" value="XM_009270384.1"/>
</dbReference>
<dbReference type="OrthoDB" id="5541797at2759"/>